<keyword evidence="3" id="KW-1185">Reference proteome</keyword>
<organism evidence="2 3">
    <name type="scientific">Marinobacterium nitratireducens</name>
    <dbReference type="NCBI Taxonomy" id="518897"/>
    <lineage>
        <taxon>Bacteria</taxon>
        <taxon>Pseudomonadati</taxon>
        <taxon>Pseudomonadota</taxon>
        <taxon>Gammaproteobacteria</taxon>
        <taxon>Oceanospirillales</taxon>
        <taxon>Oceanospirillaceae</taxon>
        <taxon>Marinobacterium</taxon>
    </lineage>
</organism>
<dbReference type="EMBL" id="BMLT01000008">
    <property type="protein sequence ID" value="GGO85145.1"/>
    <property type="molecule type" value="Genomic_DNA"/>
</dbReference>
<evidence type="ECO:0000313" key="3">
    <source>
        <dbReference type="Proteomes" id="UP000599578"/>
    </source>
</evidence>
<dbReference type="SUPFAM" id="SSF53756">
    <property type="entry name" value="UDP-Glycosyltransferase/glycogen phosphorylase"/>
    <property type="match status" value="1"/>
</dbReference>
<dbReference type="GO" id="GO:0016758">
    <property type="term" value="F:hexosyltransferase activity"/>
    <property type="evidence" value="ECO:0007669"/>
    <property type="project" value="InterPro"/>
</dbReference>
<evidence type="ECO:0000259" key="1">
    <source>
        <dbReference type="Pfam" id="PF04101"/>
    </source>
</evidence>
<dbReference type="Pfam" id="PF04101">
    <property type="entry name" value="Glyco_tran_28_C"/>
    <property type="match status" value="1"/>
</dbReference>
<feature type="domain" description="Glycosyl transferase family 28 C-terminal" evidence="1">
    <location>
        <begin position="1"/>
        <end position="81"/>
    </location>
</feature>
<comment type="caution">
    <text evidence="2">The sequence shown here is derived from an EMBL/GenBank/DDBJ whole genome shotgun (WGS) entry which is preliminary data.</text>
</comment>
<dbReference type="AlphaFoldDB" id="A0A917ZMR6"/>
<dbReference type="Proteomes" id="UP000599578">
    <property type="component" value="Unassembled WGS sequence"/>
</dbReference>
<proteinExistence type="predicted"/>
<name>A0A917ZMR6_9GAMM</name>
<dbReference type="Gene3D" id="3.40.50.2000">
    <property type="entry name" value="Glycogen Phosphorylase B"/>
    <property type="match status" value="1"/>
</dbReference>
<evidence type="ECO:0000313" key="2">
    <source>
        <dbReference type="EMBL" id="GGO85145.1"/>
    </source>
</evidence>
<accession>A0A917ZMR6</accession>
<dbReference type="InterPro" id="IPR007235">
    <property type="entry name" value="Glyco_trans_28_C"/>
</dbReference>
<gene>
    <name evidence="2" type="ORF">GCM10011348_33020</name>
</gene>
<sequence>MAQLMADSDLAISAAGATSWERCCLGLPSILVVVAENQRLVGRNLDLFGAALQIGTAEIDGELLSERIGIVEKKIKSMSDASANVTSGRGSALVLHYLMGGAYER</sequence>
<reference evidence="2 3" key="1">
    <citation type="journal article" date="2014" name="Int. J. Syst. Evol. Microbiol.">
        <title>Complete genome sequence of Corynebacterium casei LMG S-19264T (=DSM 44701T), isolated from a smear-ripened cheese.</title>
        <authorList>
            <consortium name="US DOE Joint Genome Institute (JGI-PGF)"/>
            <person name="Walter F."/>
            <person name="Albersmeier A."/>
            <person name="Kalinowski J."/>
            <person name="Ruckert C."/>
        </authorList>
    </citation>
    <scope>NUCLEOTIDE SEQUENCE [LARGE SCALE GENOMIC DNA]</scope>
    <source>
        <strain evidence="2 3">CGMCC 1.7286</strain>
    </source>
</reference>
<protein>
    <recommendedName>
        <fullName evidence="1">Glycosyl transferase family 28 C-terminal domain-containing protein</fullName>
    </recommendedName>
</protein>